<comment type="caution">
    <text evidence="2">The sequence shown here is derived from an EMBL/GenBank/DDBJ whole genome shotgun (WGS) entry which is preliminary data.</text>
</comment>
<dbReference type="NCBIfam" id="TIGR04183">
    <property type="entry name" value="Por_Secre_tail"/>
    <property type="match status" value="1"/>
</dbReference>
<organism evidence="2 3">
    <name type="scientific">Dyadobacter endophyticus</name>
    <dbReference type="NCBI Taxonomy" id="1749036"/>
    <lineage>
        <taxon>Bacteria</taxon>
        <taxon>Pseudomonadati</taxon>
        <taxon>Bacteroidota</taxon>
        <taxon>Cytophagia</taxon>
        <taxon>Cytophagales</taxon>
        <taxon>Spirosomataceae</taxon>
        <taxon>Dyadobacter</taxon>
    </lineage>
</organism>
<sequence length="100" mass="11100">MALLGSCNNPPEVEPDPILTLVTYPNPAGKRIAFHVENDERAAFTLQIYDPKGKMVFEWQVPEGDATQGFNLDPTEFGTGAFHAVLRKNGSVYTKKFMVI</sequence>
<dbReference type="Pfam" id="PF18962">
    <property type="entry name" value="Por_Secre_tail"/>
    <property type="match status" value="1"/>
</dbReference>
<evidence type="ECO:0000313" key="3">
    <source>
        <dbReference type="Proteomes" id="UP000600214"/>
    </source>
</evidence>
<proteinExistence type="predicted"/>
<gene>
    <name evidence="2" type="ORF">GCM10007423_16840</name>
</gene>
<dbReference type="Proteomes" id="UP000600214">
    <property type="component" value="Unassembled WGS sequence"/>
</dbReference>
<dbReference type="InterPro" id="IPR026444">
    <property type="entry name" value="Secre_tail"/>
</dbReference>
<dbReference type="EMBL" id="BMIA01000001">
    <property type="protein sequence ID" value="GGH29467.1"/>
    <property type="molecule type" value="Genomic_DNA"/>
</dbReference>
<reference evidence="3" key="1">
    <citation type="journal article" date="2019" name="Int. J. Syst. Evol. Microbiol.">
        <title>The Global Catalogue of Microorganisms (GCM) 10K type strain sequencing project: providing services to taxonomists for standard genome sequencing and annotation.</title>
        <authorList>
            <consortium name="The Broad Institute Genomics Platform"/>
            <consortium name="The Broad Institute Genome Sequencing Center for Infectious Disease"/>
            <person name="Wu L."/>
            <person name="Ma J."/>
        </authorList>
    </citation>
    <scope>NUCLEOTIDE SEQUENCE [LARGE SCALE GENOMIC DNA]</scope>
    <source>
        <strain evidence="3">CGMCC 1.15288</strain>
    </source>
</reference>
<keyword evidence="3" id="KW-1185">Reference proteome</keyword>
<evidence type="ECO:0000313" key="2">
    <source>
        <dbReference type="EMBL" id="GGH29467.1"/>
    </source>
</evidence>
<name>A0ABQ1YLX1_9BACT</name>
<feature type="domain" description="Secretion system C-terminal sorting" evidence="1">
    <location>
        <begin position="24"/>
        <end position="99"/>
    </location>
</feature>
<accession>A0ABQ1YLX1</accession>
<evidence type="ECO:0000259" key="1">
    <source>
        <dbReference type="Pfam" id="PF18962"/>
    </source>
</evidence>
<protein>
    <recommendedName>
        <fullName evidence="1">Secretion system C-terminal sorting domain-containing protein</fullName>
    </recommendedName>
</protein>